<evidence type="ECO:0000259" key="6">
    <source>
        <dbReference type="Pfam" id="PF23609"/>
    </source>
</evidence>
<dbReference type="InterPro" id="IPR015943">
    <property type="entry name" value="WD40/YVTN_repeat-like_dom_sf"/>
</dbReference>
<dbReference type="GO" id="GO:0016567">
    <property type="term" value="P:protein ubiquitination"/>
    <property type="evidence" value="ECO:0007669"/>
    <property type="project" value="TreeGrafter"/>
</dbReference>
<dbReference type="Pfam" id="PF00400">
    <property type="entry name" value="WD40"/>
    <property type="match status" value="1"/>
</dbReference>
<dbReference type="InterPro" id="IPR019775">
    <property type="entry name" value="WD40_repeat_CS"/>
</dbReference>
<gene>
    <name evidence="7" type="ORF">KC19_2G147600</name>
</gene>
<comment type="similarity">
    <text evidence="1">Belongs to the WD repeat EIPR1 family.</text>
</comment>
<keyword evidence="5" id="KW-0812">Transmembrane</keyword>
<keyword evidence="8" id="KW-1185">Reference proteome</keyword>
<evidence type="ECO:0000313" key="7">
    <source>
        <dbReference type="EMBL" id="KAG0587199.1"/>
    </source>
</evidence>
<evidence type="ECO:0000313" key="8">
    <source>
        <dbReference type="Proteomes" id="UP000822688"/>
    </source>
</evidence>
<dbReference type="PANTHER" id="PTHR14205:SF15">
    <property type="entry name" value="EARP AND GARP COMPLEX-INTERACTING PROTEIN 1"/>
    <property type="match status" value="1"/>
</dbReference>
<protein>
    <recommendedName>
        <fullName evidence="6">EIPR1-like beta-propeller domain-containing protein</fullName>
    </recommendedName>
</protein>
<dbReference type="AlphaFoldDB" id="A0A8T0IW81"/>
<organism evidence="7 8">
    <name type="scientific">Ceratodon purpureus</name>
    <name type="common">Fire moss</name>
    <name type="synonym">Dicranum purpureum</name>
    <dbReference type="NCBI Taxonomy" id="3225"/>
    <lineage>
        <taxon>Eukaryota</taxon>
        <taxon>Viridiplantae</taxon>
        <taxon>Streptophyta</taxon>
        <taxon>Embryophyta</taxon>
        <taxon>Bryophyta</taxon>
        <taxon>Bryophytina</taxon>
        <taxon>Bryopsida</taxon>
        <taxon>Dicranidae</taxon>
        <taxon>Pseudoditrichales</taxon>
        <taxon>Ditrichaceae</taxon>
        <taxon>Ceratodon</taxon>
    </lineage>
</organism>
<dbReference type="InterPro" id="IPR001680">
    <property type="entry name" value="WD40_rpt"/>
</dbReference>
<dbReference type="Proteomes" id="UP000822688">
    <property type="component" value="Chromosome 2"/>
</dbReference>
<dbReference type="InterPro" id="IPR036322">
    <property type="entry name" value="WD40_repeat_dom_sf"/>
</dbReference>
<dbReference type="SUPFAM" id="SSF50978">
    <property type="entry name" value="WD40 repeat-like"/>
    <property type="match status" value="1"/>
</dbReference>
<evidence type="ECO:0000256" key="3">
    <source>
        <dbReference type="ARBA" id="ARBA00022737"/>
    </source>
</evidence>
<dbReference type="InterPro" id="IPR040323">
    <property type="entry name" value="EIPR1"/>
</dbReference>
<feature type="repeat" description="WD" evidence="4">
    <location>
        <begin position="232"/>
        <end position="267"/>
    </location>
</feature>
<sequence length="380" mass="42614">MFTLRPRVMLVIIAIMSMYVGICHSGVILITYFEAYAVFAPFQARCISAQTADRENNRWLVGTLSLRYENEVHVLQLGENSSELVCQGLYTHRDEIWDIAACPFNTSLFSTVYSRAGETGTAVWKIPESRGNKSVVLPVEVAASLSSVPQQWKCTLWWPSGQHPQVASIGTEKIVLWNVEFPQNMSQASAGGSNHLEVGSWDPHDFNNIATASEGSIQCWDLRTMSSSTKIDQAHVLQTRHIDFNPQKKHLIATAGDDSWIRIWDLRKPSSPLHNLLGHHHWTVRVKYNPKYEELILSSGTDAVVNLWRVIDGSLTKSPSGLPRGLEDSLLRSYTEHEDSVYGIAWSALDPWVFASVDYDGRVMVGSVPMSTRKKLKGKM</sequence>
<name>A0A8T0IW81_CERPU</name>
<dbReference type="Gene3D" id="2.130.10.10">
    <property type="entry name" value="YVTN repeat-like/Quinoprotein amine dehydrogenase"/>
    <property type="match status" value="1"/>
</dbReference>
<dbReference type="PROSITE" id="PS00678">
    <property type="entry name" value="WD_REPEATS_1"/>
    <property type="match status" value="1"/>
</dbReference>
<dbReference type="EMBL" id="CM026422">
    <property type="protein sequence ID" value="KAG0587199.1"/>
    <property type="molecule type" value="Genomic_DNA"/>
</dbReference>
<keyword evidence="5" id="KW-0472">Membrane</keyword>
<dbReference type="SMART" id="SM00320">
    <property type="entry name" value="WD40"/>
    <property type="match status" value="5"/>
</dbReference>
<feature type="repeat" description="WD" evidence="4">
    <location>
        <begin position="276"/>
        <end position="318"/>
    </location>
</feature>
<keyword evidence="3" id="KW-0677">Repeat</keyword>
<feature type="domain" description="EIPR1-like beta-propeller" evidence="6">
    <location>
        <begin position="42"/>
        <end position="308"/>
    </location>
</feature>
<keyword evidence="5" id="KW-1133">Transmembrane helix</keyword>
<keyword evidence="2 4" id="KW-0853">WD repeat</keyword>
<evidence type="ECO:0000256" key="1">
    <source>
        <dbReference type="ARBA" id="ARBA00005672"/>
    </source>
</evidence>
<comment type="caution">
    <text evidence="7">The sequence shown here is derived from an EMBL/GenBank/DDBJ whole genome shotgun (WGS) entry which is preliminary data.</text>
</comment>
<evidence type="ECO:0000256" key="5">
    <source>
        <dbReference type="SAM" id="Phobius"/>
    </source>
</evidence>
<dbReference type="InterPro" id="IPR059104">
    <property type="entry name" value="Beta-prop_EIPR1-like"/>
</dbReference>
<feature type="transmembrane region" description="Helical" evidence="5">
    <location>
        <begin position="7"/>
        <end position="33"/>
    </location>
</feature>
<dbReference type="PANTHER" id="PTHR14205">
    <property type="entry name" value="WD-REPEAT PROTEIN"/>
    <property type="match status" value="1"/>
</dbReference>
<dbReference type="PROSITE" id="PS50082">
    <property type="entry name" value="WD_REPEATS_2"/>
    <property type="match status" value="2"/>
</dbReference>
<reference evidence="7" key="1">
    <citation type="submission" date="2020-06" db="EMBL/GenBank/DDBJ databases">
        <title>WGS assembly of Ceratodon purpureus strain R40.</title>
        <authorList>
            <person name="Carey S.B."/>
            <person name="Jenkins J."/>
            <person name="Shu S."/>
            <person name="Lovell J.T."/>
            <person name="Sreedasyam A."/>
            <person name="Maumus F."/>
            <person name="Tiley G.P."/>
            <person name="Fernandez-Pozo N."/>
            <person name="Barry K."/>
            <person name="Chen C."/>
            <person name="Wang M."/>
            <person name="Lipzen A."/>
            <person name="Daum C."/>
            <person name="Saski C.A."/>
            <person name="Payton A.C."/>
            <person name="Mcbreen J.C."/>
            <person name="Conrad R.E."/>
            <person name="Kollar L.M."/>
            <person name="Olsson S."/>
            <person name="Huttunen S."/>
            <person name="Landis J.B."/>
            <person name="Wickett N.J."/>
            <person name="Johnson M.G."/>
            <person name="Rensing S.A."/>
            <person name="Grimwood J."/>
            <person name="Schmutz J."/>
            <person name="Mcdaniel S.F."/>
        </authorList>
    </citation>
    <scope>NUCLEOTIDE SEQUENCE</scope>
    <source>
        <strain evidence="7">R40</strain>
    </source>
</reference>
<accession>A0A8T0IW81</accession>
<proteinExistence type="inferred from homology"/>
<evidence type="ECO:0000256" key="4">
    <source>
        <dbReference type="PROSITE-ProRule" id="PRU00221"/>
    </source>
</evidence>
<evidence type="ECO:0000256" key="2">
    <source>
        <dbReference type="ARBA" id="ARBA00022574"/>
    </source>
</evidence>
<dbReference type="Pfam" id="PF23609">
    <property type="entry name" value="Beta-prop_EIPR1"/>
    <property type="match status" value="1"/>
</dbReference>